<feature type="region of interest" description="Disordered" evidence="1">
    <location>
        <begin position="1"/>
        <end position="27"/>
    </location>
</feature>
<dbReference type="Proteomes" id="UP001163255">
    <property type="component" value="Chromosome"/>
</dbReference>
<sequence>MSDPLSSGGSPSHPSELTDSFVISDSQEPEQLTATLKHKEFKARFVSHSVETHKAEMKLMLKPYKDITPGSQQALGKKLIRKLGKVRALFKPSLPAEQQPVPGWEEAHIPAPEWQDELGVNQVDMFVSDERLLKNIDSGSEFYVRMGNGALFNGEVPETFDIAQLDRRQTCFLLSALGAYAMTPLGNRLLQQIIRLYPEGFVGVTLNDDALAERNVKILVSSSRPVDGNGKDFYSFANSSGARWPGYIEKACHALLLERSDNIKQMKQDMPDEDLSHIEGLLRLLTSDEKTDCLLDRIDMSLAFSLLPPMPELESTSPAFQQPQKPSIFDVRDDALEDPMTQEQIRFNIQNGIPVIMGTRGDWKGALNATSGTPTNHAVTVLGPAFLRKGSTVVEGFLTYDPYGEAFGSSDIATASAGAVTNVKAVGQAIRFCSYGDIHNYFNRVAIARGGFVHNPEYLKQLAAKKPDGTGDEDGWELL</sequence>
<evidence type="ECO:0000313" key="3">
    <source>
        <dbReference type="Proteomes" id="UP001163255"/>
    </source>
</evidence>
<reference evidence="2" key="1">
    <citation type="submission" date="2022-10" db="EMBL/GenBank/DDBJ databases">
        <title>Completed Genome Sequence of two octocoral isolated bacterium, Endozoicomonas euniceicola EF212T and Endozoicomonas gorgoniicola PS125T.</title>
        <authorList>
            <person name="Chiou Y.-J."/>
            <person name="Chen Y.-H."/>
        </authorList>
    </citation>
    <scope>NUCLEOTIDE SEQUENCE</scope>
    <source>
        <strain evidence="2">EF212</strain>
    </source>
</reference>
<proteinExistence type="predicted"/>
<feature type="compositionally biased region" description="Low complexity" evidence="1">
    <location>
        <begin position="1"/>
        <end position="15"/>
    </location>
</feature>
<dbReference type="RefSeq" id="WP_262598816.1">
    <property type="nucleotide sequence ID" value="NZ_CP103300.1"/>
</dbReference>
<keyword evidence="3" id="KW-1185">Reference proteome</keyword>
<accession>A0ABY6GUS4</accession>
<evidence type="ECO:0000313" key="2">
    <source>
        <dbReference type="EMBL" id="UYM16522.1"/>
    </source>
</evidence>
<feature type="compositionally biased region" description="Polar residues" evidence="1">
    <location>
        <begin position="17"/>
        <end position="27"/>
    </location>
</feature>
<protein>
    <submittedName>
        <fullName evidence="2">Uncharacterized protein</fullName>
    </submittedName>
</protein>
<dbReference type="EMBL" id="CP103300">
    <property type="protein sequence ID" value="UYM16522.1"/>
    <property type="molecule type" value="Genomic_DNA"/>
</dbReference>
<organism evidence="2 3">
    <name type="scientific">Endozoicomonas euniceicola</name>
    <dbReference type="NCBI Taxonomy" id="1234143"/>
    <lineage>
        <taxon>Bacteria</taxon>
        <taxon>Pseudomonadati</taxon>
        <taxon>Pseudomonadota</taxon>
        <taxon>Gammaproteobacteria</taxon>
        <taxon>Oceanospirillales</taxon>
        <taxon>Endozoicomonadaceae</taxon>
        <taxon>Endozoicomonas</taxon>
    </lineage>
</organism>
<gene>
    <name evidence="2" type="ORF">NX720_00885</name>
</gene>
<name>A0ABY6GUS4_9GAMM</name>
<evidence type="ECO:0000256" key="1">
    <source>
        <dbReference type="SAM" id="MobiDB-lite"/>
    </source>
</evidence>